<gene>
    <name evidence="2" type="ORF">SDC9_55272</name>
</gene>
<organism evidence="2">
    <name type="scientific">bioreactor metagenome</name>
    <dbReference type="NCBI Taxonomy" id="1076179"/>
    <lineage>
        <taxon>unclassified sequences</taxon>
        <taxon>metagenomes</taxon>
        <taxon>ecological metagenomes</taxon>
    </lineage>
</organism>
<dbReference type="InterPro" id="IPR016181">
    <property type="entry name" value="Acyl_CoA_acyltransferase"/>
</dbReference>
<dbReference type="SUPFAM" id="SSF55729">
    <property type="entry name" value="Acyl-CoA N-acyltransferases (Nat)"/>
    <property type="match status" value="1"/>
</dbReference>
<dbReference type="Gene3D" id="3.40.630.30">
    <property type="match status" value="1"/>
</dbReference>
<dbReference type="CDD" id="cd04301">
    <property type="entry name" value="NAT_SF"/>
    <property type="match status" value="1"/>
</dbReference>
<evidence type="ECO:0000313" key="2">
    <source>
        <dbReference type="EMBL" id="MPM08956.1"/>
    </source>
</evidence>
<dbReference type="GO" id="GO:0016747">
    <property type="term" value="F:acyltransferase activity, transferring groups other than amino-acyl groups"/>
    <property type="evidence" value="ECO:0007669"/>
    <property type="project" value="InterPro"/>
</dbReference>
<dbReference type="PANTHER" id="PTHR43451:SF1">
    <property type="entry name" value="ACETYLTRANSFERASE"/>
    <property type="match status" value="1"/>
</dbReference>
<comment type="caution">
    <text evidence="2">The sequence shown here is derived from an EMBL/GenBank/DDBJ whole genome shotgun (WGS) entry which is preliminary data.</text>
</comment>
<dbReference type="InterPro" id="IPR052564">
    <property type="entry name" value="N-acetyltrans/Recomb-assoc"/>
</dbReference>
<name>A0A644WYH3_9ZZZZ</name>
<dbReference type="EMBL" id="VSSQ01001511">
    <property type="protein sequence ID" value="MPM08956.1"/>
    <property type="molecule type" value="Genomic_DNA"/>
</dbReference>
<dbReference type="InterPro" id="IPR000182">
    <property type="entry name" value="GNAT_dom"/>
</dbReference>
<dbReference type="Pfam" id="PF13508">
    <property type="entry name" value="Acetyltransf_7"/>
    <property type="match status" value="1"/>
</dbReference>
<evidence type="ECO:0000259" key="1">
    <source>
        <dbReference type="PROSITE" id="PS51186"/>
    </source>
</evidence>
<protein>
    <recommendedName>
        <fullName evidence="1">N-acetyltransferase domain-containing protein</fullName>
    </recommendedName>
</protein>
<feature type="domain" description="N-acetyltransferase" evidence="1">
    <location>
        <begin position="1"/>
        <end position="155"/>
    </location>
</feature>
<sequence>MIIRRFKPEDAEKVSTIVCRNFIEINSRDYPLEEMQTLASVYNPEKILQIASYAHTYVICDENIIIGTGSISSFWGSETESILLTIFVLPEYHGKGLGKKIIETLEHDELFLRATRIEIPASITACKFYEKMGYHYKNNAKMLDDEGHYRMEKFH</sequence>
<dbReference type="AlphaFoldDB" id="A0A644WYH3"/>
<accession>A0A644WYH3</accession>
<dbReference type="PROSITE" id="PS51186">
    <property type="entry name" value="GNAT"/>
    <property type="match status" value="1"/>
</dbReference>
<proteinExistence type="predicted"/>
<dbReference type="PANTHER" id="PTHR43451">
    <property type="entry name" value="ACETYLTRANSFERASE (GNAT) FAMILY PROTEIN"/>
    <property type="match status" value="1"/>
</dbReference>
<reference evidence="2" key="1">
    <citation type="submission" date="2019-08" db="EMBL/GenBank/DDBJ databases">
        <authorList>
            <person name="Kucharzyk K."/>
            <person name="Murdoch R.W."/>
            <person name="Higgins S."/>
            <person name="Loffler F."/>
        </authorList>
    </citation>
    <scope>NUCLEOTIDE SEQUENCE</scope>
</reference>